<dbReference type="Proteomes" id="UP000267821">
    <property type="component" value="Unassembled WGS sequence"/>
</dbReference>
<dbReference type="InParanoid" id="A0A3N4LYY2"/>
<reference evidence="2 3" key="1">
    <citation type="journal article" date="2018" name="Nat. Ecol. Evol.">
        <title>Pezizomycetes genomes reveal the molecular basis of ectomycorrhizal truffle lifestyle.</title>
        <authorList>
            <person name="Murat C."/>
            <person name="Payen T."/>
            <person name="Noel B."/>
            <person name="Kuo A."/>
            <person name="Morin E."/>
            <person name="Chen J."/>
            <person name="Kohler A."/>
            <person name="Krizsan K."/>
            <person name="Balestrini R."/>
            <person name="Da Silva C."/>
            <person name="Montanini B."/>
            <person name="Hainaut M."/>
            <person name="Levati E."/>
            <person name="Barry K.W."/>
            <person name="Belfiori B."/>
            <person name="Cichocki N."/>
            <person name="Clum A."/>
            <person name="Dockter R.B."/>
            <person name="Fauchery L."/>
            <person name="Guy J."/>
            <person name="Iotti M."/>
            <person name="Le Tacon F."/>
            <person name="Lindquist E.A."/>
            <person name="Lipzen A."/>
            <person name="Malagnac F."/>
            <person name="Mello A."/>
            <person name="Molinier V."/>
            <person name="Miyauchi S."/>
            <person name="Poulain J."/>
            <person name="Riccioni C."/>
            <person name="Rubini A."/>
            <person name="Sitrit Y."/>
            <person name="Splivallo R."/>
            <person name="Traeger S."/>
            <person name="Wang M."/>
            <person name="Zifcakova L."/>
            <person name="Wipf D."/>
            <person name="Zambonelli A."/>
            <person name="Paolocci F."/>
            <person name="Nowrousian M."/>
            <person name="Ottonello S."/>
            <person name="Baldrian P."/>
            <person name="Spatafora J.W."/>
            <person name="Henrissat B."/>
            <person name="Nagy L.G."/>
            <person name="Aury J.M."/>
            <person name="Wincker P."/>
            <person name="Grigoriev I.V."/>
            <person name="Bonfante P."/>
            <person name="Martin F.M."/>
        </authorList>
    </citation>
    <scope>NUCLEOTIDE SEQUENCE [LARGE SCALE GENOMIC DNA]</scope>
    <source>
        <strain evidence="2 3">ATCC MYA-4762</strain>
    </source>
</reference>
<evidence type="ECO:0000313" key="3">
    <source>
        <dbReference type="Proteomes" id="UP000267821"/>
    </source>
</evidence>
<evidence type="ECO:0000256" key="1">
    <source>
        <dbReference type="SAM" id="Phobius"/>
    </source>
</evidence>
<protein>
    <submittedName>
        <fullName evidence="2">Uncharacterized protein</fullName>
    </submittedName>
</protein>
<name>A0A3N4LYY2_9PEZI</name>
<evidence type="ECO:0000313" key="2">
    <source>
        <dbReference type="EMBL" id="RPB28077.1"/>
    </source>
</evidence>
<feature type="transmembrane region" description="Helical" evidence="1">
    <location>
        <begin position="79"/>
        <end position="102"/>
    </location>
</feature>
<dbReference type="AlphaFoldDB" id="A0A3N4LYY2"/>
<sequence>MNSIIPSFCIPRNTKNLRDAVPPLLADSWEWIEDSMAAGQGVRKGNGWEKSQGLRERRERFIMGHIKLSLLSFLSPSFLYFYGCSGIDILLALVSFLLYFLFAKYMRGVHLTGNGDPRPARW</sequence>
<keyword evidence="3" id="KW-1185">Reference proteome</keyword>
<proteinExistence type="predicted"/>
<keyword evidence="1" id="KW-1133">Transmembrane helix</keyword>
<dbReference type="EMBL" id="ML121530">
    <property type="protein sequence ID" value="RPB28077.1"/>
    <property type="molecule type" value="Genomic_DNA"/>
</dbReference>
<keyword evidence="1" id="KW-0472">Membrane</keyword>
<gene>
    <name evidence="2" type="ORF">L211DRAFT_484108</name>
</gene>
<keyword evidence="1" id="KW-0812">Transmembrane</keyword>
<accession>A0A3N4LYY2</accession>
<organism evidence="2 3">
    <name type="scientific">Terfezia boudieri ATCC MYA-4762</name>
    <dbReference type="NCBI Taxonomy" id="1051890"/>
    <lineage>
        <taxon>Eukaryota</taxon>
        <taxon>Fungi</taxon>
        <taxon>Dikarya</taxon>
        <taxon>Ascomycota</taxon>
        <taxon>Pezizomycotina</taxon>
        <taxon>Pezizomycetes</taxon>
        <taxon>Pezizales</taxon>
        <taxon>Pezizaceae</taxon>
        <taxon>Terfezia</taxon>
    </lineage>
</organism>